<comment type="caution">
    <text evidence="3">The sequence shown here is derived from an EMBL/GenBank/DDBJ whole genome shotgun (WGS) entry which is preliminary data.</text>
</comment>
<sequence length="62" mass="6838">CNGRDAVLRRGKHEEDKMSGKSGRNAFNHPVKLAVAMFLSVMLLMVLIVVPTGRCGQGKVWQ</sequence>
<feature type="compositionally biased region" description="Basic and acidic residues" evidence="1">
    <location>
        <begin position="1"/>
        <end position="19"/>
    </location>
</feature>
<accession>A0A8J7YV01</accession>
<dbReference type="Proteomes" id="UP000750197">
    <property type="component" value="Unassembled WGS sequence"/>
</dbReference>
<feature type="transmembrane region" description="Helical" evidence="2">
    <location>
        <begin position="31"/>
        <end position="50"/>
    </location>
</feature>
<dbReference type="AlphaFoldDB" id="A0A8J7YV01"/>
<keyword evidence="2" id="KW-0472">Membrane</keyword>
<evidence type="ECO:0000313" key="3">
    <source>
        <dbReference type="EMBL" id="MBX8644642.1"/>
    </source>
</evidence>
<gene>
    <name evidence="3" type="ORF">KIY12_07985</name>
</gene>
<evidence type="ECO:0000313" key="4">
    <source>
        <dbReference type="Proteomes" id="UP000750197"/>
    </source>
</evidence>
<protein>
    <submittedName>
        <fullName evidence="3">Uncharacterized protein</fullName>
    </submittedName>
</protein>
<evidence type="ECO:0000256" key="2">
    <source>
        <dbReference type="SAM" id="Phobius"/>
    </source>
</evidence>
<feature type="non-terminal residue" evidence="3">
    <location>
        <position position="1"/>
    </location>
</feature>
<reference evidence="3" key="1">
    <citation type="submission" date="2021-05" db="EMBL/GenBank/DDBJ databases">
        <title>Genomic insights into ecological role and evolution of a novel Thermoplasmata order Candidatus Sysuiplasmatales.</title>
        <authorList>
            <person name="Yuan Y."/>
        </authorList>
    </citation>
    <scope>NUCLEOTIDE SEQUENCE</scope>
    <source>
        <strain evidence="3">TUT19-bin139</strain>
    </source>
</reference>
<proteinExistence type="predicted"/>
<organism evidence="3 4">
    <name type="scientific">Candidatus Sysuiplasma superficiale</name>
    <dbReference type="NCBI Taxonomy" id="2823368"/>
    <lineage>
        <taxon>Archaea</taxon>
        <taxon>Methanobacteriati</taxon>
        <taxon>Thermoplasmatota</taxon>
        <taxon>Thermoplasmata</taxon>
        <taxon>Candidatus Sysuiplasmatales</taxon>
        <taxon>Candidatus Sysuiplasmataceae</taxon>
        <taxon>Candidatus Sysuiplasma</taxon>
    </lineage>
</organism>
<dbReference type="EMBL" id="JAHEAC010000082">
    <property type="protein sequence ID" value="MBX8644642.1"/>
    <property type="molecule type" value="Genomic_DNA"/>
</dbReference>
<keyword evidence="2" id="KW-0812">Transmembrane</keyword>
<keyword evidence="2" id="KW-1133">Transmembrane helix</keyword>
<feature type="region of interest" description="Disordered" evidence="1">
    <location>
        <begin position="1"/>
        <end position="23"/>
    </location>
</feature>
<name>A0A8J7YV01_9ARCH</name>
<evidence type="ECO:0000256" key="1">
    <source>
        <dbReference type="SAM" id="MobiDB-lite"/>
    </source>
</evidence>